<dbReference type="Pfam" id="PF03313">
    <property type="entry name" value="SDH_alpha"/>
    <property type="match status" value="1"/>
</dbReference>
<evidence type="ECO:0000256" key="8">
    <source>
        <dbReference type="ARBA" id="ARBA00023239"/>
    </source>
</evidence>
<feature type="region of interest" description="Disordered" evidence="9">
    <location>
        <begin position="395"/>
        <end position="421"/>
    </location>
</feature>
<feature type="region of interest" description="Disordered" evidence="9">
    <location>
        <begin position="496"/>
        <end position="563"/>
    </location>
</feature>
<keyword evidence="7" id="KW-0411">Iron-sulfur</keyword>
<feature type="region of interest" description="Disordered" evidence="9">
    <location>
        <begin position="282"/>
        <end position="307"/>
    </location>
</feature>
<dbReference type="Pfam" id="PF07714">
    <property type="entry name" value="PK_Tyr_Ser-Thr"/>
    <property type="match status" value="1"/>
</dbReference>
<dbReference type="InterPro" id="IPR029009">
    <property type="entry name" value="ASB_dom_sf"/>
</dbReference>
<dbReference type="Pfam" id="PF00069">
    <property type="entry name" value="Pkinase"/>
    <property type="match status" value="2"/>
</dbReference>
<keyword evidence="6" id="KW-0408">Iron</keyword>
<feature type="compositionally biased region" description="Basic residues" evidence="9">
    <location>
        <begin position="411"/>
        <end position="421"/>
    </location>
</feature>
<comment type="caution">
    <text evidence="11">The sequence shown here is derived from an EMBL/GenBank/DDBJ whole genome shotgun (WGS) entry which is preliminary data.</text>
</comment>
<evidence type="ECO:0000259" key="10">
    <source>
        <dbReference type="PROSITE" id="PS50011"/>
    </source>
</evidence>
<comment type="pathway">
    <text evidence="2">Carbohydrate biosynthesis; gluconeogenesis.</text>
</comment>
<dbReference type="InterPro" id="IPR005130">
    <property type="entry name" value="Ser_deHydtase-like_asu"/>
</dbReference>
<evidence type="ECO:0000256" key="3">
    <source>
        <dbReference type="ARBA" id="ARBA00022432"/>
    </source>
</evidence>
<dbReference type="SUPFAM" id="SSF143548">
    <property type="entry name" value="Serine metabolism enzymes domain"/>
    <property type="match status" value="1"/>
</dbReference>
<dbReference type="InterPro" id="IPR011009">
    <property type="entry name" value="Kinase-like_dom_sf"/>
</dbReference>
<dbReference type="InterPro" id="IPR008271">
    <property type="entry name" value="Ser/Thr_kinase_AS"/>
</dbReference>
<keyword evidence="3" id="KW-0312">Gluconeogenesis</keyword>
<keyword evidence="12" id="KW-1185">Reference proteome</keyword>
<dbReference type="SUPFAM" id="SSF56112">
    <property type="entry name" value="Protein kinase-like (PK-like)"/>
    <property type="match status" value="1"/>
</dbReference>
<evidence type="ECO:0000313" key="11">
    <source>
        <dbReference type="EMBL" id="KAK2963248.1"/>
    </source>
</evidence>
<feature type="compositionally biased region" description="Acidic residues" evidence="9">
    <location>
        <begin position="539"/>
        <end position="556"/>
    </location>
</feature>
<proteinExistence type="predicted"/>
<evidence type="ECO:0000256" key="5">
    <source>
        <dbReference type="ARBA" id="ARBA00022723"/>
    </source>
</evidence>
<dbReference type="InterPro" id="IPR001245">
    <property type="entry name" value="Ser-Thr/Tyr_kinase_cat_dom"/>
</dbReference>
<keyword evidence="8 11" id="KW-0456">Lyase</keyword>
<feature type="compositionally biased region" description="Basic and acidic residues" evidence="9">
    <location>
        <begin position="496"/>
        <end position="508"/>
    </location>
</feature>
<feature type="compositionally biased region" description="Low complexity" evidence="9">
    <location>
        <begin position="153"/>
        <end position="175"/>
    </location>
</feature>
<evidence type="ECO:0000256" key="7">
    <source>
        <dbReference type="ARBA" id="ARBA00023014"/>
    </source>
</evidence>
<feature type="compositionally biased region" description="Basic residues" evidence="9">
    <location>
        <begin position="509"/>
        <end position="519"/>
    </location>
</feature>
<feature type="compositionally biased region" description="Basic and acidic residues" evidence="9">
    <location>
        <begin position="1554"/>
        <end position="1570"/>
    </location>
</feature>
<feature type="domain" description="Protein kinase" evidence="10">
    <location>
        <begin position="242"/>
        <end position="832"/>
    </location>
</feature>
<sequence>MSTDNSLLPSLYPANLTSRQRAALTLVKQRIRTLENIARDRQQDVPDSNLQLLLFDASSQQVVLYHSLSDSYILLPETPEDVCPTCGRPWNRNTRKPPSSRPTFQSEQYFSMLARLLSQNIAFQRNGLSRSAQLVAEPQEDELEEVNPPLVPISLQLNQPSPSPVPSSSISTPPTAVRDLGTSPHPYFNLSMSPLLPARVSLSLDQDHDQTPPLPRSSHHGFHPPANLVSPEITLGYFHTFFHPLGLIGQGSFGKVIKCSHVLRGYDMGVYVTKVISLGHIASQAPSPTPSPPALLPQPRRRHRKEKKESDAWLLLTLREVRILSHLHHPNIVEYRHSWIESASTADAHSDLYILMEYANGGNLHDFLLNSHVLLDTQIRLELKSEIMREEDRLRHIGTDSQSSDSDPTTPHKHHTPRQRNHWLYFPRRHARRERYRRLHRLPVKKEMRLDENDKPTRSIFEDFRVCSGGVRKMGEDQPIIKGAASEAILKKMQREREKLRTEKQSRIEHRRMKLRHLQQQKASRQAVPQPSLSTFMQVDEEAEKDSSSEDEESPMDSDTSSLSVYEDTALAGSFLESEPNRRILTDREVFDLFSQISFGLHYLHTMGVIHCDLKGQNILLNHTVTANNKPQHFAHPSRTHFGPQPASKKSTKSDKKSIFFPSYALAGTTQDPPNTIRTRTLISDFGQSILTIEDKQTAQSGTTAYTSPELLRDGTSVCSEESDVWALGVILYLISFSALPFDGDSEEKVVEQILSLKRLPHPPPPFDWVVFDDPSTLTATSLHPRPLLPSPPRQYPRSPHIIQLVSALLNPSPEARPSMNTVLQGIRHLSQLRNVTALFLFTHPLRFLLFLPSLHPLCHRLARQYLHINCHQLFRRNSLYTTMMHKLIEYRIKIPQKEVLEKKLTIIAQKHRNFEEALHYYQTRHEQSLGGESAEALLCPPEALSIEANFQAILTGNNLEDIPSTDADLASKGHKQEEKATADDFVTENEENLDIDTEIDDDGFDFVDDDGFGFDDQEETKRTLEESEEMGEKRVRITNDGSDDGIVLPPPVFRKASLLQAGDATANELKQHIITRTPSFAQIAFQRRPSMANLSEDQAGFVHSEKDLAQAVPALKTLDLQMEYEKRMAAKMESLRHLFRIGQGPSSSHTMGPRRAAGRFLKNFPDCKTVRVTLFGSLASTGKGHLTDVAILEGLKGKEVEIVWEPDKELGKHNGLRFEAMDGSKAGQKYECYSIGGGAILDESTQGGAPGTAANAVHEIYPYSNFTMILHWVEETHKPLWQYVDEYEDPKIWQYLKKVWHQMKTAVKTGLDSTQSVLPGSLNTPRRAQSLYLKSRRLHESNRRSTLLMAFAMAVSEENAGGGIVVTAPTCGACGVVPACLYYMQMKEGLTDEEVIRALAVAGLIGNLIKANGSISGAECGCQAEIGSASAMAAGALTMLMGGSPFQIGQAAATALEHCLGLTCDPCDGLVQIPCIERNGFYANHAFCAAELAIIEDGRNPISLDEVIFTMYLTGKAMREEFRETSKGGLATTFGLDEHQNIHLLRKDVQDDMKREVEERNARQARGENEWWQNQHEGDSDSEESFQSPSSHPQKRGQFSSGYTPLSVPDFTSFQLQMSQRKRND</sequence>
<dbReference type="EMBL" id="JARBJD010000007">
    <property type="protein sequence ID" value="KAK2963248.1"/>
    <property type="molecule type" value="Genomic_DNA"/>
</dbReference>
<evidence type="ECO:0000256" key="4">
    <source>
        <dbReference type="ARBA" id="ARBA00022485"/>
    </source>
</evidence>
<feature type="region of interest" description="Disordered" evidence="9">
    <location>
        <begin position="153"/>
        <end position="182"/>
    </location>
</feature>
<dbReference type="PROSITE" id="PS50011">
    <property type="entry name" value="PROTEIN_KINASE_DOM"/>
    <property type="match status" value="1"/>
</dbReference>
<name>A0ABQ9YHP4_9EUKA</name>
<evidence type="ECO:0000256" key="2">
    <source>
        <dbReference type="ARBA" id="ARBA00004742"/>
    </source>
</evidence>
<dbReference type="GO" id="GO:0003941">
    <property type="term" value="F:L-serine ammonia-lyase activity"/>
    <property type="evidence" value="ECO:0007669"/>
    <property type="project" value="UniProtKB-EC"/>
</dbReference>
<dbReference type="Pfam" id="PF03315">
    <property type="entry name" value="SDH_beta"/>
    <property type="match status" value="1"/>
</dbReference>
<dbReference type="PANTHER" id="PTHR30182">
    <property type="entry name" value="L-SERINE DEHYDRATASE"/>
    <property type="match status" value="1"/>
</dbReference>
<feature type="compositionally biased region" description="Polar residues" evidence="9">
    <location>
        <begin position="1598"/>
        <end position="1620"/>
    </location>
</feature>
<evidence type="ECO:0000256" key="6">
    <source>
        <dbReference type="ARBA" id="ARBA00023004"/>
    </source>
</evidence>
<accession>A0ABQ9YHP4</accession>
<dbReference type="InterPro" id="IPR005131">
    <property type="entry name" value="Ser_deHydtase_bsu"/>
</dbReference>
<comment type="cofactor">
    <cofactor evidence="1">
        <name>[4Fe-4S] cluster</name>
        <dbReference type="ChEBI" id="CHEBI:49883"/>
    </cofactor>
</comment>
<feature type="region of interest" description="Disordered" evidence="9">
    <location>
        <begin position="205"/>
        <end position="225"/>
    </location>
</feature>
<dbReference type="InterPro" id="IPR051318">
    <property type="entry name" value="Fe-S_L-Ser"/>
</dbReference>
<dbReference type="PANTHER" id="PTHR30182:SF1">
    <property type="entry name" value="L-SERINE DEHYDRATASE 1"/>
    <property type="match status" value="1"/>
</dbReference>
<keyword evidence="5" id="KW-0479">Metal-binding</keyword>
<dbReference type="Gene3D" id="1.10.510.10">
    <property type="entry name" value="Transferase(Phosphotransferase) domain 1"/>
    <property type="match status" value="1"/>
</dbReference>
<gene>
    <name evidence="11" type="ORF">BLNAU_1781</name>
</gene>
<feature type="compositionally biased region" description="Polar residues" evidence="9">
    <location>
        <begin position="520"/>
        <end position="537"/>
    </location>
</feature>
<evidence type="ECO:0000256" key="9">
    <source>
        <dbReference type="SAM" id="MobiDB-lite"/>
    </source>
</evidence>
<organism evidence="11 12">
    <name type="scientific">Blattamonas nauphoetae</name>
    <dbReference type="NCBI Taxonomy" id="2049346"/>
    <lineage>
        <taxon>Eukaryota</taxon>
        <taxon>Metamonada</taxon>
        <taxon>Preaxostyla</taxon>
        <taxon>Oxymonadida</taxon>
        <taxon>Blattamonas</taxon>
    </lineage>
</organism>
<feature type="region of interest" description="Disordered" evidence="9">
    <location>
        <begin position="632"/>
        <end position="656"/>
    </location>
</feature>
<keyword evidence="4" id="KW-0004">4Fe-4S</keyword>
<feature type="compositionally biased region" description="Low complexity" evidence="9">
    <location>
        <begin position="399"/>
        <end position="409"/>
    </location>
</feature>
<dbReference type="EC" id="4.3.1.17" evidence="11"/>
<dbReference type="SMART" id="SM00220">
    <property type="entry name" value="S_TKc"/>
    <property type="match status" value="1"/>
</dbReference>
<dbReference type="Gene3D" id="3.30.1330.90">
    <property type="entry name" value="D-3-phosphoglycerate dehydrogenase, domain 3"/>
    <property type="match status" value="1"/>
</dbReference>
<feature type="region of interest" description="Disordered" evidence="9">
    <location>
        <begin position="1554"/>
        <end position="1626"/>
    </location>
</feature>
<protein>
    <submittedName>
        <fullName evidence="11">L-serine ammonia-lyase</fullName>
        <ecNumber evidence="11">4.3.1.17</ecNumber>
    </submittedName>
</protein>
<reference evidence="11 12" key="1">
    <citation type="journal article" date="2022" name="bioRxiv">
        <title>Genomics of Preaxostyla Flagellates Illuminates Evolutionary Transitions and the Path Towards Mitochondrial Loss.</title>
        <authorList>
            <person name="Novak L.V.F."/>
            <person name="Treitli S.C."/>
            <person name="Pyrih J."/>
            <person name="Halakuc P."/>
            <person name="Pipaliya S.V."/>
            <person name="Vacek V."/>
            <person name="Brzon O."/>
            <person name="Soukal P."/>
            <person name="Eme L."/>
            <person name="Dacks J.B."/>
            <person name="Karnkowska A."/>
            <person name="Elias M."/>
            <person name="Hampl V."/>
        </authorList>
    </citation>
    <scope>NUCLEOTIDE SEQUENCE [LARGE SCALE GENOMIC DNA]</scope>
    <source>
        <strain evidence="11">NAU3</strain>
        <tissue evidence="11">Gut</tissue>
    </source>
</reference>
<evidence type="ECO:0000256" key="1">
    <source>
        <dbReference type="ARBA" id="ARBA00001966"/>
    </source>
</evidence>
<evidence type="ECO:0000313" key="12">
    <source>
        <dbReference type="Proteomes" id="UP001281761"/>
    </source>
</evidence>
<dbReference type="PROSITE" id="PS00108">
    <property type="entry name" value="PROTEIN_KINASE_ST"/>
    <property type="match status" value="1"/>
</dbReference>
<dbReference type="Gene3D" id="3.30.200.20">
    <property type="entry name" value="Phosphorylase Kinase, domain 1"/>
    <property type="match status" value="1"/>
</dbReference>
<feature type="compositionally biased region" description="Pro residues" evidence="9">
    <location>
        <begin position="287"/>
        <end position="296"/>
    </location>
</feature>
<dbReference type="InterPro" id="IPR000719">
    <property type="entry name" value="Prot_kinase_dom"/>
</dbReference>
<dbReference type="Proteomes" id="UP001281761">
    <property type="component" value="Unassembled WGS sequence"/>
</dbReference>